<dbReference type="PANTHER" id="PTHR43775">
    <property type="entry name" value="FATTY ACID SYNTHASE"/>
    <property type="match status" value="1"/>
</dbReference>
<dbReference type="Gene3D" id="3.40.366.10">
    <property type="entry name" value="Malonyl-Coenzyme A Acyl Carrier Protein, domain 2"/>
    <property type="match status" value="1"/>
</dbReference>
<dbReference type="PANTHER" id="PTHR43775:SF20">
    <property type="entry name" value="HYBRID PKS-NRPS SYNTHETASE APDA"/>
    <property type="match status" value="1"/>
</dbReference>
<dbReference type="SMART" id="SM00827">
    <property type="entry name" value="PKS_AT"/>
    <property type="match status" value="1"/>
</dbReference>
<dbReference type="Pfam" id="PF00698">
    <property type="entry name" value="Acyl_transf_1"/>
    <property type="match status" value="1"/>
</dbReference>
<dbReference type="InterPro" id="IPR016036">
    <property type="entry name" value="Malonyl_transacylase_ACP-bd"/>
</dbReference>
<dbReference type="Proteomes" id="UP000006564">
    <property type="component" value="Chromosome 3"/>
</dbReference>
<evidence type="ECO:0000256" key="2">
    <source>
        <dbReference type="ARBA" id="ARBA00022553"/>
    </source>
</evidence>
<evidence type="ECO:0000313" key="6">
    <source>
        <dbReference type="Proteomes" id="UP000006564"/>
    </source>
</evidence>
<dbReference type="RefSeq" id="XP_023090852.1">
    <property type="nucleotide sequence ID" value="XM_023236270.1"/>
</dbReference>
<dbReference type="HOGENOM" id="CLU_956389_0_0_1"/>
<organism evidence="5 6">
    <name type="scientific">Aspergillus oryzae (strain ATCC 42149 / RIB 40)</name>
    <name type="common">Yellow koji mold</name>
    <dbReference type="NCBI Taxonomy" id="510516"/>
    <lineage>
        <taxon>Eukaryota</taxon>
        <taxon>Fungi</taxon>
        <taxon>Dikarya</taxon>
        <taxon>Ascomycota</taxon>
        <taxon>Pezizomycotina</taxon>
        <taxon>Eurotiomycetes</taxon>
        <taxon>Eurotiomycetidae</taxon>
        <taxon>Eurotiales</taxon>
        <taxon>Aspergillaceae</taxon>
        <taxon>Aspergillus</taxon>
        <taxon>Aspergillus subgen. Circumdati</taxon>
    </lineage>
</organism>
<dbReference type="GO" id="GO:0044550">
    <property type="term" value="P:secondary metabolite biosynthetic process"/>
    <property type="evidence" value="ECO:0007669"/>
    <property type="project" value="TreeGrafter"/>
</dbReference>
<dbReference type="InterPro" id="IPR050091">
    <property type="entry name" value="PKS_NRPS_Biosynth_Enz"/>
</dbReference>
<dbReference type="OMA" id="IERCEHA"/>
<evidence type="ECO:0000259" key="4">
    <source>
        <dbReference type="SMART" id="SM00827"/>
    </source>
</evidence>
<accession>Q2UG13</accession>
<dbReference type="InterPro" id="IPR016035">
    <property type="entry name" value="Acyl_Trfase/lysoPLipase"/>
</dbReference>
<keyword evidence="1" id="KW-0596">Phosphopantetheine</keyword>
<dbReference type="STRING" id="510516.Q2UG13"/>
<dbReference type="SUPFAM" id="SSF52151">
    <property type="entry name" value="FabD/lysophospholipase-like"/>
    <property type="match status" value="1"/>
</dbReference>
<dbReference type="EMBL" id="BA000051">
    <property type="protein sequence ID" value="BAE59502.1"/>
    <property type="molecule type" value="Genomic_DNA"/>
</dbReference>
<dbReference type="InterPro" id="IPR014043">
    <property type="entry name" value="Acyl_transferase_dom"/>
</dbReference>
<dbReference type="GeneID" id="5994273"/>
<dbReference type="GO" id="GO:0004312">
    <property type="term" value="F:fatty acid synthase activity"/>
    <property type="evidence" value="ECO:0007669"/>
    <property type="project" value="TreeGrafter"/>
</dbReference>
<evidence type="ECO:0000256" key="3">
    <source>
        <dbReference type="ARBA" id="ARBA00022679"/>
    </source>
</evidence>
<name>Q2UG13_ASPOR</name>
<dbReference type="KEGG" id="aor:AO090026000001"/>
<feature type="domain" description="Malonyl-CoA:ACP transacylase (MAT)" evidence="4">
    <location>
        <begin position="3"/>
        <end position="284"/>
    </location>
</feature>
<dbReference type="InterPro" id="IPR001227">
    <property type="entry name" value="Ac_transferase_dom_sf"/>
</dbReference>
<gene>
    <name evidence="5" type="ORF">AO090026000001</name>
</gene>
<sequence>MGIFTGQGAQWAGMGRELLLASTVFRKSIERCEHALATLHDGPSWSLQEELLADKPSSRLSNPAISQPVTTAIEIAAYDLLCTSGVNVDVVVGHSSGEIVAAYALSIISAEDAMKIAYYRGLHTKPARSGRMLAVSLSFHDARELCSWPSFSGRVVVAASNGPASTTLSGDYDAILEVKALLDRKKTFARTLQVDVAYHSHHMVPCSAAYLESLRACNIQVKSPRSGCTWISSVTGRNAILDGDIQSFSATYWVDNMVKPVLFSQALDKSLCGTQDLAVSRRSHRFCGLGS</sequence>
<evidence type="ECO:0000256" key="1">
    <source>
        <dbReference type="ARBA" id="ARBA00022450"/>
    </source>
</evidence>
<dbReference type="GO" id="GO:0006633">
    <property type="term" value="P:fatty acid biosynthetic process"/>
    <property type="evidence" value="ECO:0007669"/>
    <property type="project" value="TreeGrafter"/>
</dbReference>
<dbReference type="SUPFAM" id="SSF55048">
    <property type="entry name" value="Probable ACP-binding domain of malonyl-CoA ACP transacylase"/>
    <property type="match status" value="1"/>
</dbReference>
<reference evidence="5 6" key="1">
    <citation type="journal article" date="2005" name="Nature">
        <title>Genome sequencing and analysis of Aspergillus oryzae.</title>
        <authorList>
            <person name="Machida M."/>
            <person name="Asai K."/>
            <person name="Sano M."/>
            <person name="Tanaka T."/>
            <person name="Kumagai T."/>
            <person name="Terai G."/>
            <person name="Kusumoto K."/>
            <person name="Arima T."/>
            <person name="Akita O."/>
            <person name="Kashiwagi Y."/>
            <person name="Abe K."/>
            <person name="Gomi K."/>
            <person name="Horiuchi H."/>
            <person name="Kitamoto K."/>
            <person name="Kobayashi T."/>
            <person name="Takeuchi M."/>
            <person name="Denning D.W."/>
            <person name="Galagan J.E."/>
            <person name="Nierman W.C."/>
            <person name="Yu J."/>
            <person name="Archer D.B."/>
            <person name="Bennett J.W."/>
            <person name="Bhatnagar D."/>
            <person name="Cleveland T.E."/>
            <person name="Fedorova N.D."/>
            <person name="Gotoh O."/>
            <person name="Horikawa H."/>
            <person name="Hosoyama A."/>
            <person name="Ichinomiya M."/>
            <person name="Igarashi R."/>
            <person name="Iwashita K."/>
            <person name="Juvvadi P.R."/>
            <person name="Kato M."/>
            <person name="Kato Y."/>
            <person name="Kin T."/>
            <person name="Kokubun A."/>
            <person name="Maeda H."/>
            <person name="Maeyama N."/>
            <person name="Maruyama J."/>
            <person name="Nagasaki H."/>
            <person name="Nakajima T."/>
            <person name="Oda K."/>
            <person name="Okada K."/>
            <person name="Paulsen I."/>
            <person name="Sakamoto K."/>
            <person name="Sawano T."/>
            <person name="Takahashi M."/>
            <person name="Takase K."/>
            <person name="Terabayashi Y."/>
            <person name="Wortman J."/>
            <person name="Yamada O."/>
            <person name="Yamagata Y."/>
            <person name="Anazawa H."/>
            <person name="Hata Y."/>
            <person name="Koide Y."/>
            <person name="Komori T."/>
            <person name="Koyama Y."/>
            <person name="Minetoki T."/>
            <person name="Suharnan S."/>
            <person name="Tanaka A."/>
            <person name="Isono K."/>
            <person name="Kuhara S."/>
            <person name="Ogasawara N."/>
            <person name="Kikuchi H."/>
        </authorList>
    </citation>
    <scope>NUCLEOTIDE SEQUENCE [LARGE SCALE GENOMIC DNA]</scope>
    <source>
        <strain evidence="6">ATCC 42149 / RIB 40</strain>
    </source>
</reference>
<dbReference type="AlphaFoldDB" id="Q2UG13"/>
<proteinExistence type="predicted"/>
<keyword evidence="2" id="KW-0597">Phosphoprotein</keyword>
<dbReference type="EMBL" id="AP007159">
    <property type="protein sequence ID" value="BAE59502.1"/>
    <property type="molecule type" value="Genomic_DNA"/>
</dbReference>
<keyword evidence="6" id="KW-1185">Reference proteome</keyword>
<evidence type="ECO:0000313" key="5">
    <source>
        <dbReference type="EMBL" id="BAE59502.1"/>
    </source>
</evidence>
<keyword evidence="3" id="KW-0808">Transferase</keyword>
<protein>
    <submittedName>
        <fullName evidence="5">DNA, SC026</fullName>
    </submittedName>
</protein>